<proteinExistence type="predicted"/>
<dbReference type="Proteomes" id="UP000251186">
    <property type="component" value="Unassembled WGS sequence"/>
</dbReference>
<accession>A0A2X1BFY7</accession>
<gene>
    <name evidence="2" type="ORF">NCTC11166_02403</name>
</gene>
<name>A0A2X1BFY7_BREVE</name>
<protein>
    <submittedName>
        <fullName evidence="2">Uncharacterized protein</fullName>
    </submittedName>
</protein>
<reference evidence="2 3" key="1">
    <citation type="submission" date="2018-06" db="EMBL/GenBank/DDBJ databases">
        <authorList>
            <consortium name="Pathogen Informatics"/>
            <person name="Doyle S."/>
        </authorList>
    </citation>
    <scope>NUCLEOTIDE SEQUENCE [LARGE SCALE GENOMIC DNA]</scope>
    <source>
        <strain evidence="2 3">NCTC11166</strain>
    </source>
</reference>
<evidence type="ECO:0000313" key="3">
    <source>
        <dbReference type="Proteomes" id="UP000251186"/>
    </source>
</evidence>
<organism evidence="2 3">
    <name type="scientific">Brevundimonas vesicularis</name>
    <name type="common">Pseudomonas vesicularis</name>
    <dbReference type="NCBI Taxonomy" id="41276"/>
    <lineage>
        <taxon>Bacteria</taxon>
        <taxon>Pseudomonadati</taxon>
        <taxon>Pseudomonadota</taxon>
        <taxon>Alphaproteobacteria</taxon>
        <taxon>Caulobacterales</taxon>
        <taxon>Caulobacteraceae</taxon>
        <taxon>Brevundimonas</taxon>
    </lineage>
</organism>
<feature type="region of interest" description="Disordered" evidence="1">
    <location>
        <begin position="1"/>
        <end position="44"/>
    </location>
</feature>
<dbReference type="AlphaFoldDB" id="A0A2X1BFY7"/>
<sequence>MSRKIPPDPLLNGAGGFPFPISTLRDTPPPNRSEAKPAPSPPLQALLAQAAGLPQSGGFLLCGAAQ</sequence>
<evidence type="ECO:0000313" key="2">
    <source>
        <dbReference type="EMBL" id="SPU55009.1"/>
    </source>
</evidence>
<evidence type="ECO:0000256" key="1">
    <source>
        <dbReference type="SAM" id="MobiDB-lite"/>
    </source>
</evidence>
<dbReference type="EMBL" id="UAQP01000014">
    <property type="protein sequence ID" value="SPU55009.1"/>
    <property type="molecule type" value="Genomic_DNA"/>
</dbReference>